<dbReference type="GO" id="GO:0016887">
    <property type="term" value="F:ATP hydrolysis activity"/>
    <property type="evidence" value="ECO:0007669"/>
    <property type="project" value="UniProtKB-UniRule"/>
</dbReference>
<reference evidence="15" key="1">
    <citation type="journal article" date="2018" name="Front. Microbiol.">
        <title>Genome-Based Analysis Reveals the Taxonomy and Diversity of the Family Idiomarinaceae.</title>
        <authorList>
            <person name="Liu Y."/>
            <person name="Lai Q."/>
            <person name="Shao Z."/>
        </authorList>
    </citation>
    <scope>NUCLEOTIDE SEQUENCE [LARGE SCALE GENOMIC DNA]</scope>
    <source>
        <strain evidence="15">R22</strain>
    </source>
</reference>
<evidence type="ECO:0000256" key="6">
    <source>
        <dbReference type="ARBA" id="ARBA00022840"/>
    </source>
</evidence>
<dbReference type="SMART" id="SM00382">
    <property type="entry name" value="AAA"/>
    <property type="match status" value="2"/>
</dbReference>
<evidence type="ECO:0000313" key="15">
    <source>
        <dbReference type="Proteomes" id="UP000288058"/>
    </source>
</evidence>
<comment type="caution">
    <text evidence="14">The sequence shown here is derived from an EMBL/GenBank/DDBJ whole genome shotgun (WGS) entry which is preliminary data.</text>
</comment>
<name>A0A432Z4Z7_9GAMM</name>
<dbReference type="SUPFAM" id="SSF52540">
    <property type="entry name" value="P-loop containing nucleoside triphosphate hydrolases"/>
    <property type="match status" value="2"/>
</dbReference>
<dbReference type="GO" id="GO:0003677">
    <property type="term" value="F:DNA binding"/>
    <property type="evidence" value="ECO:0007669"/>
    <property type="project" value="UniProtKB-UniRule"/>
</dbReference>
<dbReference type="InterPro" id="IPR003593">
    <property type="entry name" value="AAA+_ATPase"/>
</dbReference>
<comment type="similarity">
    <text evidence="10 11">Belongs to the ABC transporter superfamily. ABCF family. Uup subfamily.</text>
</comment>
<evidence type="ECO:0000256" key="11">
    <source>
        <dbReference type="HAMAP-Rule" id="MF_00848"/>
    </source>
</evidence>
<evidence type="ECO:0000256" key="2">
    <source>
        <dbReference type="ARBA" id="ARBA00022737"/>
    </source>
</evidence>
<evidence type="ECO:0000256" key="10">
    <source>
        <dbReference type="ARBA" id="ARBA00061478"/>
    </source>
</evidence>
<keyword evidence="7 11" id="KW-0238">DNA-binding</keyword>
<dbReference type="GO" id="GO:0005524">
    <property type="term" value="F:ATP binding"/>
    <property type="evidence" value="ECO:0007669"/>
    <property type="project" value="UniProtKB-UniRule"/>
</dbReference>
<dbReference type="RefSeq" id="WP_126779266.1">
    <property type="nucleotide sequence ID" value="NZ_PIQC01000001.1"/>
</dbReference>
<keyword evidence="4 11" id="KW-0227">DNA damage</keyword>
<protein>
    <recommendedName>
        <fullName evidence="11">ATP-binding protein Uup</fullName>
        <ecNumber evidence="11">3.6.1.-</ecNumber>
    </recommendedName>
</protein>
<dbReference type="AlphaFoldDB" id="A0A432Z4Z7"/>
<keyword evidence="6 11" id="KW-0067">ATP-binding</keyword>
<dbReference type="InterPro" id="IPR032781">
    <property type="entry name" value="ABC_tran_Xtn"/>
</dbReference>
<dbReference type="EMBL" id="PIQC01000001">
    <property type="protein sequence ID" value="RUO72988.1"/>
    <property type="molecule type" value="Genomic_DNA"/>
</dbReference>
<accession>A0A432Z4Z7</accession>
<keyword evidence="1 11" id="KW-0963">Cytoplasm</keyword>
<keyword evidence="2 11" id="KW-0677">Repeat</keyword>
<dbReference type="InterPro" id="IPR032524">
    <property type="entry name" value="ABC_tran_C"/>
</dbReference>
<keyword evidence="15" id="KW-1185">Reference proteome</keyword>
<dbReference type="Proteomes" id="UP000288058">
    <property type="component" value="Unassembled WGS sequence"/>
</dbReference>
<comment type="subcellular location">
    <subcellularLocation>
        <location evidence="11">Cytoplasm</location>
    </subcellularLocation>
    <text evidence="11">Associates with ribosomes.</text>
</comment>
<dbReference type="GO" id="GO:0006281">
    <property type="term" value="P:DNA repair"/>
    <property type="evidence" value="ECO:0007669"/>
    <property type="project" value="UniProtKB-KW"/>
</dbReference>
<keyword evidence="5 11" id="KW-0378">Hydrolase</keyword>
<dbReference type="EC" id="3.6.1.-" evidence="11"/>
<gene>
    <name evidence="11" type="primary">uup</name>
    <name evidence="14" type="ORF">CWI78_00670</name>
</gene>
<dbReference type="InterPro" id="IPR027417">
    <property type="entry name" value="P-loop_NTPase"/>
</dbReference>
<dbReference type="PROSITE" id="PS50893">
    <property type="entry name" value="ABC_TRANSPORTER_2"/>
    <property type="match status" value="2"/>
</dbReference>
<dbReference type="CDD" id="cd03221">
    <property type="entry name" value="ABCF_EF-3"/>
    <property type="match status" value="2"/>
</dbReference>
<keyword evidence="3 11" id="KW-0547">Nucleotide-binding</keyword>
<feature type="binding site" evidence="11">
    <location>
        <begin position="36"/>
        <end position="43"/>
    </location>
    <ligand>
        <name>ATP</name>
        <dbReference type="ChEBI" id="CHEBI:30616"/>
        <label>1</label>
    </ligand>
</feature>
<dbReference type="Pfam" id="PF16326">
    <property type="entry name" value="ABC_tran_CTD"/>
    <property type="match status" value="1"/>
</dbReference>
<dbReference type="Pfam" id="PF00005">
    <property type="entry name" value="ABC_tran"/>
    <property type="match status" value="2"/>
</dbReference>
<evidence type="ECO:0000256" key="1">
    <source>
        <dbReference type="ARBA" id="ARBA00022490"/>
    </source>
</evidence>
<evidence type="ECO:0000259" key="13">
    <source>
        <dbReference type="PROSITE" id="PS50893"/>
    </source>
</evidence>
<dbReference type="GO" id="GO:0043022">
    <property type="term" value="F:ribosome binding"/>
    <property type="evidence" value="ECO:0007669"/>
    <property type="project" value="UniProtKB-UniRule"/>
</dbReference>
<feature type="binding site" evidence="11">
    <location>
        <begin position="352"/>
        <end position="359"/>
    </location>
    <ligand>
        <name>ATP</name>
        <dbReference type="ChEBI" id="CHEBI:30616"/>
        <label>2</label>
    </ligand>
</feature>
<dbReference type="Gene3D" id="1.10.287.380">
    <property type="entry name" value="Valyl-tRNA synthetase, C-terminal domain"/>
    <property type="match status" value="1"/>
</dbReference>
<keyword evidence="8 11" id="KW-0234">DNA repair</keyword>
<evidence type="ECO:0000256" key="7">
    <source>
        <dbReference type="ARBA" id="ARBA00023125"/>
    </source>
</evidence>
<dbReference type="InterPro" id="IPR017871">
    <property type="entry name" value="ABC_transporter-like_CS"/>
</dbReference>
<evidence type="ECO:0000256" key="3">
    <source>
        <dbReference type="ARBA" id="ARBA00022741"/>
    </source>
</evidence>
<proteinExistence type="inferred from homology"/>
<dbReference type="InterPro" id="IPR051309">
    <property type="entry name" value="ABCF_ATPase"/>
</dbReference>
<dbReference type="PANTHER" id="PTHR42855">
    <property type="entry name" value="ABC TRANSPORTER ATP-BINDING SUBUNIT"/>
    <property type="match status" value="1"/>
</dbReference>
<feature type="domain" description="ABC transporter" evidence="13">
    <location>
        <begin position="320"/>
        <end position="538"/>
    </location>
</feature>
<dbReference type="Gene3D" id="3.40.50.300">
    <property type="entry name" value="P-loop containing nucleotide triphosphate hydrolases"/>
    <property type="match status" value="2"/>
</dbReference>
<dbReference type="GO" id="GO:0005737">
    <property type="term" value="C:cytoplasm"/>
    <property type="evidence" value="ECO:0007669"/>
    <property type="project" value="UniProtKB-SubCell"/>
</dbReference>
<dbReference type="InterPro" id="IPR043686">
    <property type="entry name" value="Uup"/>
</dbReference>
<dbReference type="OrthoDB" id="9808609at2"/>
<comment type="catalytic activity">
    <reaction evidence="9 11">
        <text>ATP + H2O = ADP + phosphate + H(+)</text>
        <dbReference type="Rhea" id="RHEA:13065"/>
        <dbReference type="ChEBI" id="CHEBI:15377"/>
        <dbReference type="ChEBI" id="CHEBI:15378"/>
        <dbReference type="ChEBI" id="CHEBI:30616"/>
        <dbReference type="ChEBI" id="CHEBI:43474"/>
        <dbReference type="ChEBI" id="CHEBI:456216"/>
    </reaction>
</comment>
<evidence type="ECO:0000256" key="4">
    <source>
        <dbReference type="ARBA" id="ARBA00022763"/>
    </source>
</evidence>
<dbReference type="FunFam" id="3.40.50.300:FF:000011">
    <property type="entry name" value="Putative ABC transporter ATP-binding component"/>
    <property type="match status" value="1"/>
</dbReference>
<feature type="domain" description="ABC transporter" evidence="13">
    <location>
        <begin position="4"/>
        <end position="253"/>
    </location>
</feature>
<dbReference type="HAMAP" id="MF_00848">
    <property type="entry name" value="Uup"/>
    <property type="match status" value="1"/>
</dbReference>
<feature type="region of interest" description="Disordered" evidence="12">
    <location>
        <begin position="542"/>
        <end position="573"/>
    </location>
</feature>
<evidence type="ECO:0000256" key="5">
    <source>
        <dbReference type="ARBA" id="ARBA00022801"/>
    </source>
</evidence>
<organism evidence="14 15">
    <name type="scientific">Idiomarina ramblicola</name>
    <dbReference type="NCBI Taxonomy" id="263724"/>
    <lineage>
        <taxon>Bacteria</taxon>
        <taxon>Pseudomonadati</taxon>
        <taxon>Pseudomonadota</taxon>
        <taxon>Gammaproteobacteria</taxon>
        <taxon>Alteromonadales</taxon>
        <taxon>Idiomarinaceae</taxon>
        <taxon>Idiomarina</taxon>
    </lineage>
</organism>
<dbReference type="InterPro" id="IPR037118">
    <property type="entry name" value="Val-tRNA_synth_C_sf"/>
</dbReference>
<comment type="function">
    <text evidence="11">Probably plays a role in ribosome assembly or function. May be involved in resolution of branched DNA intermediates that result from template switching in postreplication gaps. Binds DNA and has ATPase activity.</text>
</comment>
<dbReference type="Pfam" id="PF12848">
    <property type="entry name" value="ABC_tran_Xtn"/>
    <property type="match status" value="1"/>
</dbReference>
<evidence type="ECO:0000256" key="12">
    <source>
        <dbReference type="SAM" id="MobiDB-lite"/>
    </source>
</evidence>
<evidence type="ECO:0000256" key="8">
    <source>
        <dbReference type="ARBA" id="ARBA00023204"/>
    </source>
</evidence>
<dbReference type="InterPro" id="IPR003439">
    <property type="entry name" value="ABC_transporter-like_ATP-bd"/>
</dbReference>
<dbReference type="FunFam" id="3.40.50.300:FF:000309">
    <property type="entry name" value="ABC transporter ATP-binding protein"/>
    <property type="match status" value="1"/>
</dbReference>
<sequence length="648" mass="72691">MSLLRVQDAHLAFGADAILDGVDFTIEAGERVCLVGRNGAGKSTFLKAIDNEVVLDSGQIQWVGDTKVTRLPQDPPKQSEQRVFDYVAEALAESGKALARYHELSASLTDSPSSATLDEMDKLQNQLDAINGWQVNTRIEQVLTQLQLPADETMAALSGGWLRRVALARALVVDPDILLLDEPTNHLDIEMVRWLEEQIVNFSGAVLFISHDRAFIRRLATRIIDLDRGHLTSYPGSYDTYLQKKQEALEVEASHNAEFDKKLAAEETWIRQGVKARRTRNEGRVRALQDLRKQRQQRRELQGKANLSVNESSRSGKKVFEGENMALRFGEKPIINDLDLLLMRGDKVAFVGPNGCGKSTLIKVILGMQDVDSGKVQLGTNLEVAYFDQHRSQLDPEQTVMDNVGDGKQDIEFQGRSRHILSYLQDFLFSPKQSRTPVRALSGGERNRALLAKILLKPSNILVLDEPTNDLDIETLELLEQIVANYQGTVLLVSHDREFVDNTATSVLYFEGEGVITEVIGGFTELNHYLAAKAENSFHNNGTKAAARESDSNKSSQNKQKTADKGSDKPRKKLSYKLQRELEQLPKVIAEKEAKLEELQQLMNEPGFFEQPLEKTEPVMSQIAEIEGQLMQDLERWEELENLSEQSS</sequence>
<evidence type="ECO:0000256" key="9">
    <source>
        <dbReference type="ARBA" id="ARBA00049360"/>
    </source>
</evidence>
<dbReference type="PROSITE" id="PS00211">
    <property type="entry name" value="ABC_TRANSPORTER_1"/>
    <property type="match status" value="2"/>
</dbReference>
<dbReference type="PANTHER" id="PTHR42855:SF1">
    <property type="entry name" value="ABC TRANSPORTER DOMAIN-CONTAINING PROTEIN"/>
    <property type="match status" value="1"/>
</dbReference>
<evidence type="ECO:0000313" key="14">
    <source>
        <dbReference type="EMBL" id="RUO72988.1"/>
    </source>
</evidence>